<keyword evidence="2" id="KW-0732">Signal</keyword>
<evidence type="ECO:0000256" key="1">
    <source>
        <dbReference type="SAM" id="Phobius"/>
    </source>
</evidence>
<keyword evidence="4" id="KW-1185">Reference proteome</keyword>
<sequence>MKKCRYLWLLLLLMFSAVCVADHSKAAVSIGEVTFDTAQPAVGEPLEKNKTEAAPAIKNYPKTGMLESVTFNVIGLLLFLTALCFMRRQRE</sequence>
<accession>A0ABV0EP03</accession>
<dbReference type="NCBIfam" id="TIGR01167">
    <property type="entry name" value="LPXTG_anchor"/>
    <property type="match status" value="1"/>
</dbReference>
<reference evidence="3 4" key="1">
    <citation type="submission" date="2021-03" db="EMBL/GenBank/DDBJ databases">
        <authorList>
            <person name="Gilmore M.S."/>
            <person name="Schwartzman J."/>
            <person name="Van Tyne D."/>
            <person name="Martin M."/>
            <person name="Earl A.M."/>
            <person name="Manson A.L."/>
            <person name="Straub T."/>
            <person name="Salamzade R."/>
            <person name="Saavedra J."/>
            <person name="Lebreton F."/>
            <person name="Prichula J."/>
            <person name="Schaufler K."/>
            <person name="Gaca A."/>
            <person name="Sgardioli B."/>
            <person name="Wagenaar J."/>
            <person name="Strong T."/>
        </authorList>
    </citation>
    <scope>NUCLEOTIDE SEQUENCE [LARGE SCALE GENOMIC DNA]</scope>
    <source>
        <strain evidence="3 4">665A</strain>
    </source>
</reference>
<protein>
    <recommendedName>
        <fullName evidence="5">Gram-positive cocci surface proteins LPxTG domain-containing protein</fullName>
    </recommendedName>
</protein>
<feature type="signal peptide" evidence="2">
    <location>
        <begin position="1"/>
        <end position="21"/>
    </location>
</feature>
<evidence type="ECO:0000313" key="4">
    <source>
        <dbReference type="Proteomes" id="UP000664357"/>
    </source>
</evidence>
<dbReference type="EMBL" id="JAFREL020000001">
    <property type="protein sequence ID" value="MEO1769323.1"/>
    <property type="molecule type" value="Genomic_DNA"/>
</dbReference>
<keyword evidence="1" id="KW-0812">Transmembrane</keyword>
<feature type="transmembrane region" description="Helical" evidence="1">
    <location>
        <begin position="69"/>
        <end position="86"/>
    </location>
</feature>
<keyword evidence="1" id="KW-1133">Transmembrane helix</keyword>
<evidence type="ECO:0000313" key="3">
    <source>
        <dbReference type="EMBL" id="MEO1769323.1"/>
    </source>
</evidence>
<name>A0ABV0EP03_9ENTE</name>
<gene>
    <name evidence="3" type="ORF">JZO67_001274</name>
</gene>
<dbReference type="RefSeq" id="WP_207704851.1">
    <property type="nucleotide sequence ID" value="NZ_JAFREL020000001.1"/>
</dbReference>
<dbReference type="Proteomes" id="UP000664357">
    <property type="component" value="Unassembled WGS sequence"/>
</dbReference>
<evidence type="ECO:0008006" key="5">
    <source>
        <dbReference type="Google" id="ProtNLM"/>
    </source>
</evidence>
<organism evidence="3 4">
    <name type="scientific">Candidatus Enterococcus ferrettii</name>
    <dbReference type="NCBI Taxonomy" id="2815324"/>
    <lineage>
        <taxon>Bacteria</taxon>
        <taxon>Bacillati</taxon>
        <taxon>Bacillota</taxon>
        <taxon>Bacilli</taxon>
        <taxon>Lactobacillales</taxon>
        <taxon>Enterococcaceae</taxon>
        <taxon>Enterococcus</taxon>
    </lineage>
</organism>
<proteinExistence type="predicted"/>
<reference evidence="3 4" key="2">
    <citation type="submission" date="2024-02" db="EMBL/GenBank/DDBJ databases">
        <title>The Genome Sequence of Enterococcus sp. DIV0159.</title>
        <authorList>
            <person name="Earl A."/>
            <person name="Manson A."/>
            <person name="Gilmore M."/>
            <person name="Sanders J."/>
            <person name="Shea T."/>
            <person name="Howe W."/>
            <person name="Livny J."/>
            <person name="Cuomo C."/>
            <person name="Neafsey D."/>
            <person name="Birren B."/>
        </authorList>
    </citation>
    <scope>NUCLEOTIDE SEQUENCE [LARGE SCALE GENOMIC DNA]</scope>
    <source>
        <strain evidence="3 4">665A</strain>
    </source>
</reference>
<keyword evidence="1" id="KW-0472">Membrane</keyword>
<feature type="chain" id="PRO_5045885347" description="Gram-positive cocci surface proteins LPxTG domain-containing protein" evidence="2">
    <location>
        <begin position="22"/>
        <end position="91"/>
    </location>
</feature>
<evidence type="ECO:0000256" key="2">
    <source>
        <dbReference type="SAM" id="SignalP"/>
    </source>
</evidence>
<comment type="caution">
    <text evidence="3">The sequence shown here is derived from an EMBL/GenBank/DDBJ whole genome shotgun (WGS) entry which is preliminary data.</text>
</comment>